<reference evidence="14 15" key="1">
    <citation type="submission" date="2024-10" db="EMBL/GenBank/DDBJ databases">
        <authorList>
            <person name="Kim D."/>
        </authorList>
    </citation>
    <scope>NUCLEOTIDE SEQUENCE [LARGE SCALE GENOMIC DNA]</scope>
    <source>
        <strain evidence="14">Taebaek</strain>
    </source>
</reference>
<dbReference type="HAMAP" id="MF_00041">
    <property type="entry name" value="Cys_tRNA_synth"/>
    <property type="match status" value="1"/>
</dbReference>
<feature type="domain" description="tRNA synthetases class I catalytic" evidence="13">
    <location>
        <begin position="80"/>
        <end position="499"/>
    </location>
</feature>
<dbReference type="InterPro" id="IPR024909">
    <property type="entry name" value="Cys-tRNA/MSH_ligase"/>
</dbReference>
<protein>
    <recommendedName>
        <fullName evidence="11">Cysteine--tRNA ligase, cytoplasmic</fullName>
        <ecNumber evidence="2">6.1.1.16</ecNumber>
    </recommendedName>
    <alternativeName>
        <fullName evidence="10">Cysteinyl-tRNA synthetase</fullName>
    </alternativeName>
</protein>
<dbReference type="PANTHER" id="PTHR10890">
    <property type="entry name" value="CYSTEINYL-TRNA SYNTHETASE"/>
    <property type="match status" value="1"/>
</dbReference>
<dbReference type="NCBIfam" id="TIGR00435">
    <property type="entry name" value="cysS"/>
    <property type="match status" value="1"/>
</dbReference>
<evidence type="ECO:0000256" key="12">
    <source>
        <dbReference type="SAM" id="MobiDB-lite"/>
    </source>
</evidence>
<evidence type="ECO:0000256" key="3">
    <source>
        <dbReference type="ARBA" id="ARBA00022598"/>
    </source>
</evidence>
<dbReference type="AlphaFoldDB" id="A0ABD2IB48"/>
<dbReference type="EC" id="6.1.1.16" evidence="2"/>
<evidence type="ECO:0000256" key="9">
    <source>
        <dbReference type="ARBA" id="ARBA00023146"/>
    </source>
</evidence>
<dbReference type="SUPFAM" id="SSF47323">
    <property type="entry name" value="Anticodon-binding domain of a subclass of class I aminoacyl-tRNA synthetases"/>
    <property type="match status" value="1"/>
</dbReference>
<evidence type="ECO:0000256" key="5">
    <source>
        <dbReference type="ARBA" id="ARBA00022741"/>
    </source>
</evidence>
<evidence type="ECO:0000256" key="6">
    <source>
        <dbReference type="ARBA" id="ARBA00022833"/>
    </source>
</evidence>
<dbReference type="InterPro" id="IPR009080">
    <property type="entry name" value="tRNAsynth_Ia_anticodon-bd"/>
</dbReference>
<dbReference type="Pfam" id="PF01406">
    <property type="entry name" value="tRNA-synt_1e"/>
    <property type="match status" value="1"/>
</dbReference>
<evidence type="ECO:0000256" key="1">
    <source>
        <dbReference type="ARBA" id="ARBA00001947"/>
    </source>
</evidence>
<dbReference type="CDD" id="cd00672">
    <property type="entry name" value="CysRS_core"/>
    <property type="match status" value="1"/>
</dbReference>
<evidence type="ECO:0000256" key="4">
    <source>
        <dbReference type="ARBA" id="ARBA00022723"/>
    </source>
</evidence>
<dbReference type="SUPFAM" id="SSF52374">
    <property type="entry name" value="Nucleotidylyl transferase"/>
    <property type="match status" value="1"/>
</dbReference>
<dbReference type="GO" id="GO:0004817">
    <property type="term" value="F:cysteine-tRNA ligase activity"/>
    <property type="evidence" value="ECO:0007669"/>
    <property type="project" value="UniProtKB-EC"/>
</dbReference>
<comment type="cofactor">
    <cofactor evidence="1">
        <name>Zn(2+)</name>
        <dbReference type="ChEBI" id="CHEBI:29105"/>
    </cofactor>
</comment>
<evidence type="ECO:0000256" key="2">
    <source>
        <dbReference type="ARBA" id="ARBA00012832"/>
    </source>
</evidence>
<organism evidence="14 15">
    <name type="scientific">Heterodera schachtii</name>
    <name type="common">Sugarbeet cyst nematode worm</name>
    <name type="synonym">Tylenchus schachtii</name>
    <dbReference type="NCBI Taxonomy" id="97005"/>
    <lineage>
        <taxon>Eukaryota</taxon>
        <taxon>Metazoa</taxon>
        <taxon>Ecdysozoa</taxon>
        <taxon>Nematoda</taxon>
        <taxon>Chromadorea</taxon>
        <taxon>Rhabditida</taxon>
        <taxon>Tylenchina</taxon>
        <taxon>Tylenchomorpha</taxon>
        <taxon>Tylenchoidea</taxon>
        <taxon>Heteroderidae</taxon>
        <taxon>Heteroderinae</taxon>
        <taxon>Heterodera</taxon>
    </lineage>
</organism>
<name>A0ABD2IB48_HETSC</name>
<dbReference type="PRINTS" id="PR00983">
    <property type="entry name" value="TRNASYNTHCYS"/>
</dbReference>
<evidence type="ECO:0000256" key="7">
    <source>
        <dbReference type="ARBA" id="ARBA00022840"/>
    </source>
</evidence>
<evidence type="ECO:0000256" key="11">
    <source>
        <dbReference type="ARBA" id="ARBA00039362"/>
    </source>
</evidence>
<evidence type="ECO:0000256" key="8">
    <source>
        <dbReference type="ARBA" id="ARBA00022917"/>
    </source>
</evidence>
<sequence>MAYEWGGGGAGDGWVGERITDCIIHAFEELRPKQTGANCESIECFRLAMPCKWTAYKKQNNEEKPRLRLMNSFTRDKETFEPISGNQVKCYICGPTVYDSAHMGHARAYLSFDIVRRVLTDYFNYDVLYVMNVTDIDDKIIKRARQNFLFEQYLNDIDSVGFEELEQHLQAALQHYLKKASIEPDTDKRKLFVDTIAKFETDLVQFKTRISQPDNGQSPDVRTVLVRKLVESAKEVLSDWLDVTRGNTVTKHDIFAKLARKYENEFLCDMNALNVLEPDVLTRVSEYIPEIIDYVQQIIRNGYAYVSDGSVYFNTAQFASKPNHSYAKLLPEAYADAESAEKHLREGEGELSVAVDSLKEKRSPSDFALWKASKDGEPFWESPWGKGRPGWHIECSAMSGAICGDKLDIHAGGFDLKFPHHDNEIAQCEAYNDNDHWVNFFLHCGTLRIEGLKMSKSLKNFVTIREALNKYTARQLRLLFLMHNWTDNLDYSESTMEHAIHFEKCFCEFFLNVKDIIRKQIKEVDELSQCFKKYGEEEMEVLNKFNAIKVSVHLAMCDSIDTRAVLDKIRAIISLLNTYIMVRKQEEAVLNCQLLTKCANFVRELLCIFGVQPDVGKYEFFTQDCCATSDDREAIIMPYLEILAQFREVVRSEARAQKNIGILKECDRLRDEILPELGVRLEDHSKDTCVKLVDRETLMKEREQKEAAQREKEQRKIQLQKEKEMKRQAKEEQKRKTRETQQKNGRENQ</sequence>
<keyword evidence="6" id="KW-0862">Zinc</keyword>
<dbReference type="GO" id="GO:0046872">
    <property type="term" value="F:metal ion binding"/>
    <property type="evidence" value="ECO:0007669"/>
    <property type="project" value="UniProtKB-KW"/>
</dbReference>
<keyword evidence="7" id="KW-0067">ATP-binding</keyword>
<dbReference type="InterPro" id="IPR032678">
    <property type="entry name" value="tRNA-synt_1_cat_dom"/>
</dbReference>
<feature type="region of interest" description="Disordered" evidence="12">
    <location>
        <begin position="702"/>
        <end position="749"/>
    </location>
</feature>
<dbReference type="InterPro" id="IPR015803">
    <property type="entry name" value="Cys-tRNA-ligase"/>
</dbReference>
<keyword evidence="4" id="KW-0479">Metal-binding</keyword>
<keyword evidence="3" id="KW-0436">Ligase</keyword>
<dbReference type="PANTHER" id="PTHR10890:SF3">
    <property type="entry name" value="CYSTEINE--TRNA LIGASE, CYTOPLASMIC"/>
    <property type="match status" value="1"/>
</dbReference>
<dbReference type="Gene3D" id="3.40.50.620">
    <property type="entry name" value="HUPs"/>
    <property type="match status" value="2"/>
</dbReference>
<dbReference type="EMBL" id="JBICCN010000326">
    <property type="protein sequence ID" value="KAL3077549.1"/>
    <property type="molecule type" value="Genomic_DNA"/>
</dbReference>
<dbReference type="Proteomes" id="UP001620645">
    <property type="component" value="Unassembled WGS sequence"/>
</dbReference>
<evidence type="ECO:0000313" key="15">
    <source>
        <dbReference type="Proteomes" id="UP001620645"/>
    </source>
</evidence>
<evidence type="ECO:0000313" key="14">
    <source>
        <dbReference type="EMBL" id="KAL3077549.1"/>
    </source>
</evidence>
<evidence type="ECO:0000259" key="13">
    <source>
        <dbReference type="Pfam" id="PF01406"/>
    </source>
</evidence>
<dbReference type="GO" id="GO:0006412">
    <property type="term" value="P:translation"/>
    <property type="evidence" value="ECO:0007669"/>
    <property type="project" value="UniProtKB-KW"/>
</dbReference>
<dbReference type="InterPro" id="IPR014729">
    <property type="entry name" value="Rossmann-like_a/b/a_fold"/>
</dbReference>
<evidence type="ECO:0000256" key="10">
    <source>
        <dbReference type="ARBA" id="ARBA00031499"/>
    </source>
</evidence>
<keyword evidence="5" id="KW-0547">Nucleotide-binding</keyword>
<keyword evidence="8" id="KW-0648">Protein biosynthesis</keyword>
<keyword evidence="15" id="KW-1185">Reference proteome</keyword>
<proteinExistence type="inferred from homology"/>
<accession>A0ABD2IB48</accession>
<gene>
    <name evidence="14" type="ORF">niasHS_012255</name>
</gene>
<keyword evidence="9" id="KW-0030">Aminoacyl-tRNA synthetase</keyword>
<dbReference type="GO" id="GO:0005524">
    <property type="term" value="F:ATP binding"/>
    <property type="evidence" value="ECO:0007669"/>
    <property type="project" value="UniProtKB-KW"/>
</dbReference>
<comment type="caution">
    <text evidence="14">The sequence shown here is derived from an EMBL/GenBank/DDBJ whole genome shotgun (WGS) entry which is preliminary data.</text>
</comment>